<name>A0A448WWQ3_9PLAT</name>
<sequence length="115" mass="13197">MKSLECGLIKCPYSWHTLYSVLKDFRAEYTDFEALASYYAQYLTELCFSRRTSLSGRIRREHHPKALPSNMRCGPEDEGQRERYALLENAPLAGSDQEGICRPQEICQAASCKCH</sequence>
<proteinExistence type="predicted"/>
<dbReference type="AlphaFoldDB" id="A0A448WWQ3"/>
<comment type="caution">
    <text evidence="1">The sequence shown here is derived from an EMBL/GenBank/DDBJ whole genome shotgun (WGS) entry which is preliminary data.</text>
</comment>
<keyword evidence="2" id="KW-1185">Reference proteome</keyword>
<accession>A0A448WWQ3</accession>
<evidence type="ECO:0000313" key="1">
    <source>
        <dbReference type="EMBL" id="VEL22082.1"/>
    </source>
</evidence>
<dbReference type="EMBL" id="CAAALY010054610">
    <property type="protein sequence ID" value="VEL22082.1"/>
    <property type="molecule type" value="Genomic_DNA"/>
</dbReference>
<evidence type="ECO:0000313" key="2">
    <source>
        <dbReference type="Proteomes" id="UP000784294"/>
    </source>
</evidence>
<organism evidence="1 2">
    <name type="scientific">Protopolystoma xenopodis</name>
    <dbReference type="NCBI Taxonomy" id="117903"/>
    <lineage>
        <taxon>Eukaryota</taxon>
        <taxon>Metazoa</taxon>
        <taxon>Spiralia</taxon>
        <taxon>Lophotrochozoa</taxon>
        <taxon>Platyhelminthes</taxon>
        <taxon>Monogenea</taxon>
        <taxon>Polyopisthocotylea</taxon>
        <taxon>Polystomatidea</taxon>
        <taxon>Polystomatidae</taxon>
        <taxon>Protopolystoma</taxon>
    </lineage>
</organism>
<gene>
    <name evidence="1" type="ORF">PXEA_LOCUS15522</name>
</gene>
<reference evidence="1" key="1">
    <citation type="submission" date="2018-11" db="EMBL/GenBank/DDBJ databases">
        <authorList>
            <consortium name="Pathogen Informatics"/>
        </authorList>
    </citation>
    <scope>NUCLEOTIDE SEQUENCE</scope>
</reference>
<protein>
    <submittedName>
        <fullName evidence="1">Uncharacterized protein</fullName>
    </submittedName>
</protein>
<dbReference type="Proteomes" id="UP000784294">
    <property type="component" value="Unassembled WGS sequence"/>
</dbReference>